<dbReference type="GO" id="GO:0005737">
    <property type="term" value="C:cytoplasm"/>
    <property type="evidence" value="ECO:0007669"/>
    <property type="project" value="UniProtKB-SubCell"/>
</dbReference>
<dbReference type="InterPro" id="IPR023534">
    <property type="entry name" value="Rof/RNase_P-like"/>
</dbReference>
<dbReference type="InterPro" id="IPR023538">
    <property type="entry name" value="RNP1"/>
</dbReference>
<reference evidence="8 9" key="1">
    <citation type="submission" date="2018-01" db="EMBL/GenBank/DDBJ databases">
        <title>Complete genome sequence of Salinigranum rubrum GX10T, an extremely halophilic archaeon isolated from a marine solar saltern.</title>
        <authorList>
            <person name="Han S."/>
        </authorList>
    </citation>
    <scope>NUCLEOTIDE SEQUENCE [LARGE SCALE GENOMIC DNA]</scope>
    <source>
        <strain evidence="8 9">GX10</strain>
    </source>
</reference>
<comment type="catalytic activity">
    <reaction evidence="6">
        <text>Endonucleolytic cleavage of RNA, removing 5'-extranucleotides from tRNA precursor.</text>
        <dbReference type="EC" id="3.1.26.5"/>
    </reaction>
</comment>
<gene>
    <name evidence="6" type="primary">rnp1</name>
    <name evidence="8" type="ORF">C2R22_15795</name>
</gene>
<evidence type="ECO:0000256" key="6">
    <source>
        <dbReference type="HAMAP-Rule" id="MF_00754"/>
    </source>
</evidence>
<evidence type="ECO:0000256" key="7">
    <source>
        <dbReference type="SAM" id="MobiDB-lite"/>
    </source>
</evidence>
<dbReference type="GO" id="GO:0003723">
    <property type="term" value="F:RNA binding"/>
    <property type="evidence" value="ECO:0007669"/>
    <property type="project" value="InterPro"/>
</dbReference>
<dbReference type="SUPFAM" id="SSF101744">
    <property type="entry name" value="Rof/RNase P subunit-like"/>
    <property type="match status" value="1"/>
</dbReference>
<feature type="compositionally biased region" description="Low complexity" evidence="7">
    <location>
        <begin position="114"/>
        <end position="123"/>
    </location>
</feature>
<dbReference type="RefSeq" id="WP_103426613.1">
    <property type="nucleotide sequence ID" value="NZ_CP026309.1"/>
</dbReference>
<evidence type="ECO:0000256" key="3">
    <source>
        <dbReference type="ARBA" id="ARBA00022722"/>
    </source>
</evidence>
<dbReference type="KEGG" id="srub:C2R22_15795"/>
<accession>A0A2I8VM18</accession>
<keyword evidence="2 6" id="KW-0819">tRNA processing</keyword>
<feature type="region of interest" description="Disordered" evidence="7">
    <location>
        <begin position="74"/>
        <end position="146"/>
    </location>
</feature>
<proteinExistence type="inferred from homology"/>
<keyword evidence="5 6" id="KW-0378">Hydrolase</keyword>
<comment type="function">
    <text evidence="6">Part of ribonuclease P, a protein complex that generates mature tRNA molecules by cleaving their 5'-ends.</text>
</comment>
<keyword evidence="9" id="KW-1185">Reference proteome</keyword>
<dbReference type="OrthoDB" id="39019at2157"/>
<dbReference type="Pfam" id="PF01868">
    <property type="entry name" value="RNase_P-MRP_p29"/>
    <property type="match status" value="1"/>
</dbReference>
<dbReference type="GO" id="GO:0030677">
    <property type="term" value="C:ribonuclease P complex"/>
    <property type="evidence" value="ECO:0007669"/>
    <property type="project" value="UniProtKB-UniRule"/>
</dbReference>
<dbReference type="Gene3D" id="2.30.30.210">
    <property type="entry name" value="Ribonuclease P/MRP, subunit p29"/>
    <property type="match status" value="1"/>
</dbReference>
<dbReference type="InterPro" id="IPR036980">
    <property type="entry name" value="RNase_P/MRP_Rpp29_sf"/>
</dbReference>
<comment type="similarity">
    <text evidence="6">Belongs to the eukaryotic/archaeal RNase P protein component 1 family.</text>
</comment>
<dbReference type="SMART" id="SM00538">
    <property type="entry name" value="POP4"/>
    <property type="match status" value="1"/>
</dbReference>
<dbReference type="GeneID" id="35593585"/>
<comment type="subcellular location">
    <subcellularLocation>
        <location evidence="6">Cytoplasm</location>
    </subcellularLocation>
</comment>
<evidence type="ECO:0000313" key="8">
    <source>
        <dbReference type="EMBL" id="AUV82924.1"/>
    </source>
</evidence>
<evidence type="ECO:0000256" key="4">
    <source>
        <dbReference type="ARBA" id="ARBA00022759"/>
    </source>
</evidence>
<dbReference type="EMBL" id="CP026309">
    <property type="protein sequence ID" value="AUV82924.1"/>
    <property type="molecule type" value="Genomic_DNA"/>
</dbReference>
<keyword evidence="4 6" id="KW-0255">Endonuclease</keyword>
<evidence type="ECO:0000256" key="5">
    <source>
        <dbReference type="ARBA" id="ARBA00022801"/>
    </source>
</evidence>
<dbReference type="GO" id="GO:0004526">
    <property type="term" value="F:ribonuclease P activity"/>
    <property type="evidence" value="ECO:0007669"/>
    <property type="project" value="UniProtKB-UniRule"/>
</dbReference>
<dbReference type="AlphaFoldDB" id="A0A2I8VM18"/>
<evidence type="ECO:0000313" key="9">
    <source>
        <dbReference type="Proteomes" id="UP000236584"/>
    </source>
</evidence>
<sequence>MPLTPETLTRHELNGLYTEVVDAANPDLVGIAGRVVVETMHTLHIDCGAAEPRRARDGDAVEHNGSRVRQVPKQGTTFEFRLSTDEPNTNEGRRDAPTVAAGARHTRTDEAAEAAKASGTASEPVSGPDQPAIDADSNGESVEAARVEAGEGVAYVTVDGTQLLSRPALRTENAGESTWR</sequence>
<keyword evidence="1 6" id="KW-0963">Cytoplasm</keyword>
<dbReference type="Proteomes" id="UP000236584">
    <property type="component" value="Chromosome"/>
</dbReference>
<dbReference type="HAMAP" id="MF_00754">
    <property type="entry name" value="RNase_P_1"/>
    <property type="match status" value="1"/>
</dbReference>
<dbReference type="InterPro" id="IPR002730">
    <property type="entry name" value="Rpp29/RNP1"/>
</dbReference>
<evidence type="ECO:0000256" key="1">
    <source>
        <dbReference type="ARBA" id="ARBA00022490"/>
    </source>
</evidence>
<evidence type="ECO:0000256" key="2">
    <source>
        <dbReference type="ARBA" id="ARBA00022694"/>
    </source>
</evidence>
<dbReference type="GO" id="GO:0001682">
    <property type="term" value="P:tRNA 5'-leader removal"/>
    <property type="evidence" value="ECO:0007669"/>
    <property type="project" value="UniProtKB-UniRule"/>
</dbReference>
<keyword evidence="3 6" id="KW-0540">Nuclease</keyword>
<name>A0A2I8VM18_9EURY</name>
<dbReference type="EC" id="3.1.26.5" evidence="6"/>
<comment type="subunit">
    <text evidence="6">Consists of a catalytic RNA component and at least 4-5 protein subunits.</text>
</comment>
<organism evidence="8 9">
    <name type="scientific">Salinigranum rubrum</name>
    <dbReference type="NCBI Taxonomy" id="755307"/>
    <lineage>
        <taxon>Archaea</taxon>
        <taxon>Methanobacteriati</taxon>
        <taxon>Methanobacteriota</taxon>
        <taxon>Stenosarchaea group</taxon>
        <taxon>Halobacteria</taxon>
        <taxon>Halobacteriales</taxon>
        <taxon>Haloferacaceae</taxon>
        <taxon>Salinigranum</taxon>
    </lineage>
</organism>
<protein>
    <recommendedName>
        <fullName evidence="6">Ribonuclease P protein component 1</fullName>
        <shortName evidence="6">RNase P component 1</shortName>
        <ecNumber evidence="6">3.1.26.5</ecNumber>
    </recommendedName>
    <alternativeName>
        <fullName evidence="6">Rpp29</fullName>
    </alternativeName>
</protein>